<accession>A0A1M6QAT4</accession>
<evidence type="ECO:0000313" key="3">
    <source>
        <dbReference type="Proteomes" id="UP000184386"/>
    </source>
</evidence>
<dbReference type="AlphaFoldDB" id="A0A1M6QAT4"/>
<dbReference type="EMBL" id="FRAC01000009">
    <property type="protein sequence ID" value="SHK17203.1"/>
    <property type="molecule type" value="Genomic_DNA"/>
</dbReference>
<keyword evidence="1" id="KW-0812">Transmembrane</keyword>
<organism evidence="2 3">
    <name type="scientific">Anaerocolumna jejuensis DSM 15929</name>
    <dbReference type="NCBI Taxonomy" id="1121322"/>
    <lineage>
        <taxon>Bacteria</taxon>
        <taxon>Bacillati</taxon>
        <taxon>Bacillota</taxon>
        <taxon>Clostridia</taxon>
        <taxon>Lachnospirales</taxon>
        <taxon>Lachnospiraceae</taxon>
        <taxon>Anaerocolumna</taxon>
    </lineage>
</organism>
<evidence type="ECO:0000256" key="1">
    <source>
        <dbReference type="SAM" id="Phobius"/>
    </source>
</evidence>
<dbReference type="Proteomes" id="UP000184386">
    <property type="component" value="Unassembled WGS sequence"/>
</dbReference>
<evidence type="ECO:0000313" key="2">
    <source>
        <dbReference type="EMBL" id="SHK17203.1"/>
    </source>
</evidence>
<proteinExistence type="predicted"/>
<reference evidence="2 3" key="1">
    <citation type="submission" date="2016-11" db="EMBL/GenBank/DDBJ databases">
        <authorList>
            <person name="Jaros S."/>
            <person name="Januszkiewicz K."/>
            <person name="Wedrychowicz H."/>
        </authorList>
    </citation>
    <scope>NUCLEOTIDE SEQUENCE [LARGE SCALE GENOMIC DNA]</scope>
    <source>
        <strain evidence="2 3">DSM 15929</strain>
    </source>
</reference>
<dbReference type="STRING" id="1121322.SAMN02745136_01934"/>
<name>A0A1M6QAT4_9FIRM</name>
<keyword evidence="1" id="KW-0472">Membrane</keyword>
<gene>
    <name evidence="2" type="ORF">SAMN02745136_01934</name>
</gene>
<sequence length="80" mass="8843">MRILIVKNNYELAKYCKLCVAVSITEQHKGIFVMSLATDLMAYGYIRQLNKSNGSYILACPFLGAGLSGINGFHLSIEIL</sequence>
<keyword evidence="3" id="KW-1185">Reference proteome</keyword>
<keyword evidence="1" id="KW-1133">Transmembrane helix</keyword>
<protein>
    <submittedName>
        <fullName evidence="2">Uncharacterized protein</fullName>
    </submittedName>
</protein>
<feature type="transmembrane region" description="Helical" evidence="1">
    <location>
        <begin position="56"/>
        <end position="77"/>
    </location>
</feature>